<dbReference type="EMBL" id="BLIR01000001">
    <property type="protein sequence ID" value="GFE39597.1"/>
    <property type="molecule type" value="Genomic_DNA"/>
</dbReference>
<gene>
    <name evidence="2" type="ORF">Stube_42700</name>
</gene>
<accession>A0A640UVL6</accession>
<protein>
    <submittedName>
        <fullName evidence="2">Uncharacterized protein</fullName>
    </submittedName>
</protein>
<feature type="region of interest" description="Disordered" evidence="1">
    <location>
        <begin position="1"/>
        <end position="20"/>
    </location>
</feature>
<dbReference type="Proteomes" id="UP000431826">
    <property type="component" value="Unassembled WGS sequence"/>
</dbReference>
<dbReference type="AlphaFoldDB" id="A0A640UVL6"/>
<organism evidence="2 3">
    <name type="scientific">Streptomyces tubercidicus</name>
    <dbReference type="NCBI Taxonomy" id="47759"/>
    <lineage>
        <taxon>Bacteria</taxon>
        <taxon>Bacillati</taxon>
        <taxon>Actinomycetota</taxon>
        <taxon>Actinomycetes</taxon>
        <taxon>Kitasatosporales</taxon>
        <taxon>Streptomycetaceae</taxon>
        <taxon>Streptomyces</taxon>
    </lineage>
</organism>
<name>A0A640UVL6_9ACTN</name>
<evidence type="ECO:0000313" key="2">
    <source>
        <dbReference type="EMBL" id="GFE39597.1"/>
    </source>
</evidence>
<sequence length="114" mass="12036">MGEGGGSGPPPLARGGELGEGPCGVPRRALPGYCRVLDGLCDAPERKTQKVRWVLQRAELWAESPVWAVAPYARTPAARAVVEGCRLRPRPRPSPYAQSCPCKVAMAASVVSAV</sequence>
<evidence type="ECO:0000256" key="1">
    <source>
        <dbReference type="SAM" id="MobiDB-lite"/>
    </source>
</evidence>
<comment type="caution">
    <text evidence="2">The sequence shown here is derived from an EMBL/GenBank/DDBJ whole genome shotgun (WGS) entry which is preliminary data.</text>
</comment>
<keyword evidence="3" id="KW-1185">Reference proteome</keyword>
<proteinExistence type="predicted"/>
<reference evidence="2 3" key="1">
    <citation type="submission" date="2019-12" db="EMBL/GenBank/DDBJ databases">
        <title>Whole genome shotgun sequence of Streptomyces tubercidicus NBRC 13090.</title>
        <authorList>
            <person name="Ichikawa N."/>
            <person name="Kimura A."/>
            <person name="Kitahashi Y."/>
            <person name="Komaki H."/>
            <person name="Tamura T."/>
        </authorList>
    </citation>
    <scope>NUCLEOTIDE SEQUENCE [LARGE SCALE GENOMIC DNA]</scope>
    <source>
        <strain evidence="2 3">NBRC 13090</strain>
    </source>
</reference>
<evidence type="ECO:0000313" key="3">
    <source>
        <dbReference type="Proteomes" id="UP000431826"/>
    </source>
</evidence>